<evidence type="ECO:0000313" key="1">
    <source>
        <dbReference type="EMBL" id="QHT13623.1"/>
    </source>
</evidence>
<organism evidence="1">
    <name type="scientific">viral metagenome</name>
    <dbReference type="NCBI Taxonomy" id="1070528"/>
    <lineage>
        <taxon>unclassified sequences</taxon>
        <taxon>metagenomes</taxon>
        <taxon>organismal metagenomes</taxon>
    </lineage>
</organism>
<dbReference type="EMBL" id="MN739575">
    <property type="protein sequence ID" value="QHT13623.1"/>
    <property type="molecule type" value="Genomic_DNA"/>
</dbReference>
<proteinExistence type="predicted"/>
<reference evidence="1" key="1">
    <citation type="journal article" date="2020" name="Nature">
        <title>Giant virus diversity and host interactions through global metagenomics.</title>
        <authorList>
            <person name="Schulz F."/>
            <person name="Roux S."/>
            <person name="Paez-Espino D."/>
            <person name="Jungbluth S."/>
            <person name="Walsh D.A."/>
            <person name="Denef V.J."/>
            <person name="McMahon K.D."/>
            <person name="Konstantinidis K.T."/>
            <person name="Eloe-Fadrosh E.A."/>
            <person name="Kyrpides N.C."/>
            <person name="Woyke T."/>
        </authorList>
    </citation>
    <scope>NUCLEOTIDE SEQUENCE</scope>
    <source>
        <strain evidence="1">GVMAG-M-3300023174-132</strain>
    </source>
</reference>
<name>A0A6C0DB35_9ZZZZ</name>
<sequence length="264" mass="30616">MAMALMFRPVSSSNSNSSLIEGFDSDYSANIESPGNYALPVNTDPDDLPWLKSLSRLDIAARRSHSCTVMGERPGPDGTRLQTVARNCESGMPHTGDGDRIRIPDAIPEALREEIIRHELVHIWQRRHPDAWATFYRRQWSFEFHDDPPSGLPDDVIRMRRSNPDTWRQPWVRWMARWWPVAVYDDAEAPRLREAHTIWWDELRQTVITDPPIDWTAFFGLPSQDEHPHEIAAVFLADNATTSEAARRLQRWWELNGTKIRNQL</sequence>
<accession>A0A6C0DB35</accession>
<dbReference type="AlphaFoldDB" id="A0A6C0DB35"/>
<protein>
    <submittedName>
        <fullName evidence="1">Uncharacterized protein</fullName>
    </submittedName>
</protein>